<dbReference type="Gene3D" id="3.40.1800.20">
    <property type="match status" value="1"/>
</dbReference>
<feature type="binding site" evidence="1">
    <location>
        <position position="50"/>
    </location>
    <ligand>
        <name>Zn(2+)</name>
        <dbReference type="ChEBI" id="CHEBI:29105"/>
    </ligand>
</feature>
<dbReference type="AlphaFoldDB" id="A0AAV8WQP4"/>
<reference evidence="3" key="1">
    <citation type="journal article" date="2023" name="Insect Mol. Biol.">
        <title>Genome sequencing provides insights into the evolution of gene families encoding plant cell wall-degrading enzymes in longhorned beetles.</title>
        <authorList>
            <person name="Shin N.R."/>
            <person name="Okamura Y."/>
            <person name="Kirsch R."/>
            <person name="Pauchet Y."/>
        </authorList>
    </citation>
    <scope>NUCLEOTIDE SEQUENCE</scope>
    <source>
        <strain evidence="3">RBIC_L_NR</strain>
    </source>
</reference>
<evidence type="ECO:0000256" key="1">
    <source>
        <dbReference type="PROSITE-ProRule" id="PRU01263"/>
    </source>
</evidence>
<dbReference type="PROSITE" id="PS51915">
    <property type="entry name" value="ZAD"/>
    <property type="match status" value="1"/>
</dbReference>
<dbReference type="GO" id="GO:0008270">
    <property type="term" value="F:zinc ion binding"/>
    <property type="evidence" value="ECO:0007669"/>
    <property type="project" value="UniProtKB-UniRule"/>
</dbReference>
<dbReference type="SUPFAM" id="SSF57716">
    <property type="entry name" value="Glucocorticoid receptor-like (DNA-binding domain)"/>
    <property type="match status" value="1"/>
</dbReference>
<dbReference type="InterPro" id="IPR013087">
    <property type="entry name" value="Znf_C2H2_type"/>
</dbReference>
<feature type="non-terminal residue" evidence="3">
    <location>
        <position position="243"/>
    </location>
</feature>
<gene>
    <name evidence="3" type="ORF">NQ314_018540</name>
</gene>
<protein>
    <recommendedName>
        <fullName evidence="2">ZAD domain-containing protein</fullName>
    </recommendedName>
</protein>
<dbReference type="Proteomes" id="UP001162156">
    <property type="component" value="Unassembled WGS sequence"/>
</dbReference>
<feature type="domain" description="ZAD" evidence="2">
    <location>
        <begin position="3"/>
        <end position="74"/>
    </location>
</feature>
<feature type="binding site" evidence="1">
    <location>
        <position position="5"/>
    </location>
    <ligand>
        <name>Zn(2+)</name>
        <dbReference type="ChEBI" id="CHEBI:29105"/>
    </ligand>
</feature>
<dbReference type="Gene3D" id="3.30.160.60">
    <property type="entry name" value="Classic Zinc Finger"/>
    <property type="match status" value="1"/>
</dbReference>
<dbReference type="Pfam" id="PF07776">
    <property type="entry name" value="zf-AD"/>
    <property type="match status" value="1"/>
</dbReference>
<comment type="caution">
    <text evidence="3">The sequence shown here is derived from an EMBL/GenBank/DDBJ whole genome shotgun (WGS) entry which is preliminary data.</text>
</comment>
<sequence length="243" mass="27743">METRCRLCAECSANQLSILEDLAFCSKIIQLFQIKVSVEDNLPTSVCHICYNMVEKTWDFKDRIQKAQAVLTELVNSINAILTPTESLETPSTLHTQTNSQTVVSTHIGVVELDYIDKKDVIKCDFNLSDHDFSDGSEKAECKSKSLRTSKGKLRKNSKRKLNCRNLVVWSDIEFEMNEDGSISPKSEMHGWDTYLWTCCDCQLTFSLSEDLKEHYATTHNSITRYLCADCPKVYSKYSTFLT</sequence>
<dbReference type="SMART" id="SM00868">
    <property type="entry name" value="zf-AD"/>
    <property type="match status" value="1"/>
</dbReference>
<organism evidence="3 4">
    <name type="scientific">Rhamnusium bicolor</name>
    <dbReference type="NCBI Taxonomy" id="1586634"/>
    <lineage>
        <taxon>Eukaryota</taxon>
        <taxon>Metazoa</taxon>
        <taxon>Ecdysozoa</taxon>
        <taxon>Arthropoda</taxon>
        <taxon>Hexapoda</taxon>
        <taxon>Insecta</taxon>
        <taxon>Pterygota</taxon>
        <taxon>Neoptera</taxon>
        <taxon>Endopterygota</taxon>
        <taxon>Coleoptera</taxon>
        <taxon>Polyphaga</taxon>
        <taxon>Cucujiformia</taxon>
        <taxon>Chrysomeloidea</taxon>
        <taxon>Cerambycidae</taxon>
        <taxon>Lepturinae</taxon>
        <taxon>Rhagiini</taxon>
        <taxon>Rhamnusium</taxon>
    </lineage>
</organism>
<proteinExistence type="predicted"/>
<feature type="binding site" evidence="1">
    <location>
        <position position="8"/>
    </location>
    <ligand>
        <name>Zn(2+)</name>
        <dbReference type="ChEBI" id="CHEBI:29105"/>
    </ligand>
</feature>
<keyword evidence="4" id="KW-1185">Reference proteome</keyword>
<evidence type="ECO:0000313" key="3">
    <source>
        <dbReference type="EMBL" id="KAJ8928838.1"/>
    </source>
</evidence>
<dbReference type="GO" id="GO:0005634">
    <property type="term" value="C:nucleus"/>
    <property type="evidence" value="ECO:0007669"/>
    <property type="project" value="InterPro"/>
</dbReference>
<dbReference type="PROSITE" id="PS00028">
    <property type="entry name" value="ZINC_FINGER_C2H2_1"/>
    <property type="match status" value="1"/>
</dbReference>
<name>A0AAV8WQP4_9CUCU</name>
<evidence type="ECO:0000259" key="2">
    <source>
        <dbReference type="PROSITE" id="PS51915"/>
    </source>
</evidence>
<evidence type="ECO:0000313" key="4">
    <source>
        <dbReference type="Proteomes" id="UP001162156"/>
    </source>
</evidence>
<feature type="binding site" evidence="1">
    <location>
        <position position="47"/>
    </location>
    <ligand>
        <name>Zn(2+)</name>
        <dbReference type="ChEBI" id="CHEBI:29105"/>
    </ligand>
</feature>
<keyword evidence="1" id="KW-0862">Zinc</keyword>
<dbReference type="InterPro" id="IPR012934">
    <property type="entry name" value="Znf_AD"/>
</dbReference>
<keyword evidence="1" id="KW-0863">Zinc-finger</keyword>
<accession>A0AAV8WQP4</accession>
<dbReference type="EMBL" id="JANEYF010005230">
    <property type="protein sequence ID" value="KAJ8928838.1"/>
    <property type="molecule type" value="Genomic_DNA"/>
</dbReference>
<keyword evidence="1" id="KW-0479">Metal-binding</keyword>